<protein>
    <submittedName>
        <fullName evidence="3">Uncharacterized protein</fullName>
    </submittedName>
</protein>
<reference evidence="3 4" key="1">
    <citation type="submission" date="2019-02" db="EMBL/GenBank/DDBJ databases">
        <title>Deep-cultivation of Planctomycetes and their phenomic and genomic characterization uncovers novel biology.</title>
        <authorList>
            <person name="Wiegand S."/>
            <person name="Jogler M."/>
            <person name="Boedeker C."/>
            <person name="Pinto D."/>
            <person name="Vollmers J."/>
            <person name="Rivas-Marin E."/>
            <person name="Kohn T."/>
            <person name="Peeters S.H."/>
            <person name="Heuer A."/>
            <person name="Rast P."/>
            <person name="Oberbeckmann S."/>
            <person name="Bunk B."/>
            <person name="Jeske O."/>
            <person name="Meyerdierks A."/>
            <person name="Storesund J.E."/>
            <person name="Kallscheuer N."/>
            <person name="Luecker S."/>
            <person name="Lage O.M."/>
            <person name="Pohl T."/>
            <person name="Merkel B.J."/>
            <person name="Hornburger P."/>
            <person name="Mueller R.-W."/>
            <person name="Bruemmer F."/>
            <person name="Labrenz M."/>
            <person name="Spormann A.M."/>
            <person name="Op Den Camp H."/>
            <person name="Overmann J."/>
            <person name="Amann R."/>
            <person name="Jetten M.S.M."/>
            <person name="Mascher T."/>
            <person name="Medema M.H."/>
            <person name="Devos D.P."/>
            <person name="Kaster A.-K."/>
            <person name="Ovreas L."/>
            <person name="Rohde M."/>
            <person name="Galperin M.Y."/>
            <person name="Jogler C."/>
        </authorList>
    </citation>
    <scope>NUCLEOTIDE SEQUENCE [LARGE SCALE GENOMIC DNA]</scope>
    <source>
        <strain evidence="3 4">Poly59</strain>
    </source>
</reference>
<name>A0A5C6FC47_9BACT</name>
<accession>A0A5C6FC47</accession>
<sequence>MLSPIDVFYTGSHIIGQFHHSSFLRGNSVKGAGEWMVKNGTLKIITSKSGHYRPQKIHFINCFKSLGPLSRSHGTQVRV</sequence>
<dbReference type="InterPro" id="IPR044159">
    <property type="entry name" value="IQM"/>
</dbReference>
<comment type="caution">
    <text evidence="3">The sequence shown here is derived from an EMBL/GenBank/DDBJ whole genome shotgun (WGS) entry which is preliminary data.</text>
</comment>
<dbReference type="PANTHER" id="PTHR31250:SF27">
    <property type="entry name" value="IQ DOMAIN-CONTAINING PROTEIN IQM5"/>
    <property type="match status" value="1"/>
</dbReference>
<proteinExistence type="predicted"/>
<keyword evidence="4" id="KW-1185">Reference proteome</keyword>
<dbReference type="PANTHER" id="PTHR31250">
    <property type="entry name" value="IQ DOMAIN-CONTAINING PROTEIN IQM3"/>
    <property type="match status" value="1"/>
</dbReference>
<dbReference type="AlphaFoldDB" id="A0A5C6FC47"/>
<dbReference type="Proteomes" id="UP000317977">
    <property type="component" value="Unassembled WGS sequence"/>
</dbReference>
<organism evidence="3 4">
    <name type="scientific">Rubripirellula reticaptiva</name>
    <dbReference type="NCBI Taxonomy" id="2528013"/>
    <lineage>
        <taxon>Bacteria</taxon>
        <taxon>Pseudomonadati</taxon>
        <taxon>Planctomycetota</taxon>
        <taxon>Planctomycetia</taxon>
        <taxon>Pirellulales</taxon>
        <taxon>Pirellulaceae</taxon>
        <taxon>Rubripirellula</taxon>
    </lineage>
</organism>
<evidence type="ECO:0000313" key="4">
    <source>
        <dbReference type="Proteomes" id="UP000317977"/>
    </source>
</evidence>
<dbReference type="RefSeq" id="WP_186775977.1">
    <property type="nucleotide sequence ID" value="NZ_SJPX01000001.1"/>
</dbReference>
<evidence type="ECO:0000256" key="1">
    <source>
        <dbReference type="ARBA" id="ARBA00004496"/>
    </source>
</evidence>
<evidence type="ECO:0000256" key="2">
    <source>
        <dbReference type="ARBA" id="ARBA00022490"/>
    </source>
</evidence>
<gene>
    <name evidence="3" type="ORF">Poly59_05630</name>
</gene>
<dbReference type="EMBL" id="SJPX01000001">
    <property type="protein sequence ID" value="TWU57656.1"/>
    <property type="molecule type" value="Genomic_DNA"/>
</dbReference>
<comment type="subcellular location">
    <subcellularLocation>
        <location evidence="1">Cytoplasm</location>
    </subcellularLocation>
</comment>
<keyword evidence="2" id="KW-0963">Cytoplasm</keyword>
<evidence type="ECO:0000313" key="3">
    <source>
        <dbReference type="EMBL" id="TWU57656.1"/>
    </source>
</evidence>
<dbReference type="GO" id="GO:0005737">
    <property type="term" value="C:cytoplasm"/>
    <property type="evidence" value="ECO:0007669"/>
    <property type="project" value="UniProtKB-SubCell"/>
</dbReference>